<protein>
    <submittedName>
        <fullName evidence="2">Uncharacterized protein</fullName>
    </submittedName>
</protein>
<organism evidence="2 3">
    <name type="scientific">Clostridium hominis</name>
    <dbReference type="NCBI Taxonomy" id="2763036"/>
    <lineage>
        <taxon>Bacteria</taxon>
        <taxon>Bacillati</taxon>
        <taxon>Bacillota</taxon>
        <taxon>Clostridia</taxon>
        <taxon>Eubacteriales</taxon>
        <taxon>Clostridiaceae</taxon>
        <taxon>Clostridium</taxon>
    </lineage>
</organism>
<keyword evidence="3" id="KW-1185">Reference proteome</keyword>
<dbReference type="RefSeq" id="WP_032119721.1">
    <property type="nucleotide sequence ID" value="NZ_JACOOO010000004.1"/>
</dbReference>
<comment type="caution">
    <text evidence="2">The sequence shown here is derived from an EMBL/GenBank/DDBJ whole genome shotgun (WGS) entry which is preliminary data.</text>
</comment>
<name>A0ABR7D8P4_9CLOT</name>
<reference evidence="2 3" key="1">
    <citation type="submission" date="2020-08" db="EMBL/GenBank/DDBJ databases">
        <title>Genome public.</title>
        <authorList>
            <person name="Liu C."/>
            <person name="Sun Q."/>
        </authorList>
    </citation>
    <scope>NUCLEOTIDE SEQUENCE [LARGE SCALE GENOMIC DNA]</scope>
    <source>
        <strain evidence="2 3">NSJ-6</strain>
    </source>
</reference>
<evidence type="ECO:0000313" key="3">
    <source>
        <dbReference type="Proteomes" id="UP000596929"/>
    </source>
</evidence>
<sequence length="361" mass="41923">MNLSDVKKQGIEVKEKLKEIKDIVEELKRSTNIISKWIRSSTDIILRNDISGGYEPALTKSKELKNSTTNSYKEYINSLRKINFRKSYFIIAELKDQYIFFGLNIFIDDFLLCTDFIHELTSCTEEERTSQLLIDTYNTIIRTINQYNLVLSNINQVELIQNSLIKDRSDDGSLKIRLMNENDNVTSLIENISLINSIYTNINMLIGENEKKLKFTRVESGSLEIYVAGCITTILTIKPILEFAYKIYAEQFSRKARLEVEIKELEKVEKQIKVRGEYLKLIKEAEESKEIKRLNEANNEKVLNVLGNLENDVSKLFSLNPFITVDDRELGIKEMKDKVIPIKLLRATELNREPIEELETN</sequence>
<dbReference type="EMBL" id="JACOOO010000004">
    <property type="protein sequence ID" value="MBC5627744.1"/>
    <property type="molecule type" value="Genomic_DNA"/>
</dbReference>
<dbReference type="Proteomes" id="UP000596929">
    <property type="component" value="Unassembled WGS sequence"/>
</dbReference>
<proteinExistence type="predicted"/>
<keyword evidence="1" id="KW-0175">Coiled coil</keyword>
<feature type="coiled-coil region" evidence="1">
    <location>
        <begin position="248"/>
        <end position="275"/>
    </location>
</feature>
<evidence type="ECO:0000313" key="2">
    <source>
        <dbReference type="EMBL" id="MBC5627744.1"/>
    </source>
</evidence>
<gene>
    <name evidence="2" type="ORF">H8S20_02450</name>
</gene>
<evidence type="ECO:0000256" key="1">
    <source>
        <dbReference type="SAM" id="Coils"/>
    </source>
</evidence>
<accession>A0ABR7D8P4</accession>